<evidence type="ECO:0000256" key="6">
    <source>
        <dbReference type="PROSITE-ProRule" id="PRU10141"/>
    </source>
</evidence>
<dbReference type="FunFam" id="1.10.510.10:FF:000454">
    <property type="entry name" value="Uncharacterized protein"/>
    <property type="match status" value="1"/>
</dbReference>
<dbReference type="OMA" id="PWIRDYP"/>
<comment type="similarity">
    <text evidence="7">Belongs to the protein kinase superfamily.</text>
</comment>
<evidence type="ECO:0000256" key="2">
    <source>
        <dbReference type="ARBA" id="ARBA00022679"/>
    </source>
</evidence>
<dbReference type="EMBL" id="CAJJDM010000152">
    <property type="protein sequence ID" value="CAD8111652.1"/>
    <property type="molecule type" value="Genomic_DNA"/>
</dbReference>
<dbReference type="AlphaFoldDB" id="A0A8S1Q829"/>
<dbReference type="PROSITE" id="PS51285">
    <property type="entry name" value="AGC_KINASE_CTER"/>
    <property type="match status" value="1"/>
</dbReference>
<evidence type="ECO:0000256" key="1">
    <source>
        <dbReference type="ARBA" id="ARBA00022527"/>
    </source>
</evidence>
<evidence type="ECO:0008006" key="12">
    <source>
        <dbReference type="Google" id="ProtNLM"/>
    </source>
</evidence>
<feature type="domain" description="AGC-kinase C-terminal" evidence="9">
    <location>
        <begin position="327"/>
        <end position="396"/>
    </location>
</feature>
<dbReference type="GO" id="GO:0004674">
    <property type="term" value="F:protein serine/threonine kinase activity"/>
    <property type="evidence" value="ECO:0007669"/>
    <property type="project" value="UniProtKB-KW"/>
</dbReference>
<dbReference type="Pfam" id="PF00069">
    <property type="entry name" value="Pkinase"/>
    <property type="match status" value="1"/>
</dbReference>
<dbReference type="FunFam" id="3.30.200.20:FF:000819">
    <property type="entry name" value="Uncharacterized protein"/>
    <property type="match status" value="1"/>
</dbReference>
<keyword evidence="5 6" id="KW-0067">ATP-binding</keyword>
<dbReference type="InterPro" id="IPR017441">
    <property type="entry name" value="Protein_kinase_ATP_BS"/>
</dbReference>
<keyword evidence="4" id="KW-0418">Kinase</keyword>
<evidence type="ECO:0000256" key="5">
    <source>
        <dbReference type="ARBA" id="ARBA00022840"/>
    </source>
</evidence>
<proteinExistence type="inferred from homology"/>
<sequence>MRKHTSPYRNQKPGSSLIRVLYQPEQQQTRNNSNEKKRNNFSPIRFILNSRHNSFEYNTTKQPQIKQSIISTLNRKHFQLQYIIGIGGFGRVWKVIYKQQYYAMKEMSKALVIYKRSVASVINELRLLQNLNHSFIVNAVAAFQDKQNIYLILDYLQGGDLRYHLGRNRRFNEEQTKFFICCVIVGLEYLHQHRIIHRDLKPENLVLDSKGYVRITDLGVAKQLDTFQIDTSGTPGYMAPEVMCGLEHGIPADYYSLGVIAYELMYGKRPYYGQNRKEIRDAILSKQVQIKQKLEGWSLDAIDFINKLIQRKPSHRLTDVKNHPWIRDYPWDKLNNKAIQAPYVPLNNDNFDVTQIQYEDQENQLIINQTSFLISQNQNVFDEYYYEKEQKRRSSLNRSFLIK</sequence>
<evidence type="ECO:0000313" key="10">
    <source>
        <dbReference type="EMBL" id="CAD8111652.1"/>
    </source>
</evidence>
<evidence type="ECO:0000313" key="11">
    <source>
        <dbReference type="Proteomes" id="UP000688137"/>
    </source>
</evidence>
<dbReference type="PROSITE" id="PS00107">
    <property type="entry name" value="PROTEIN_KINASE_ATP"/>
    <property type="match status" value="1"/>
</dbReference>
<keyword evidence="11" id="KW-1185">Reference proteome</keyword>
<evidence type="ECO:0000259" key="9">
    <source>
        <dbReference type="PROSITE" id="PS51285"/>
    </source>
</evidence>
<dbReference type="InterPro" id="IPR000961">
    <property type="entry name" value="AGC-kinase_C"/>
</dbReference>
<dbReference type="InterPro" id="IPR008271">
    <property type="entry name" value="Ser/Thr_kinase_AS"/>
</dbReference>
<dbReference type="InterPro" id="IPR000719">
    <property type="entry name" value="Prot_kinase_dom"/>
</dbReference>
<organism evidence="10 11">
    <name type="scientific">Paramecium primaurelia</name>
    <dbReference type="NCBI Taxonomy" id="5886"/>
    <lineage>
        <taxon>Eukaryota</taxon>
        <taxon>Sar</taxon>
        <taxon>Alveolata</taxon>
        <taxon>Ciliophora</taxon>
        <taxon>Intramacronucleata</taxon>
        <taxon>Oligohymenophorea</taxon>
        <taxon>Peniculida</taxon>
        <taxon>Parameciidae</taxon>
        <taxon>Paramecium</taxon>
    </lineage>
</organism>
<dbReference type="PROSITE" id="PS00108">
    <property type="entry name" value="PROTEIN_KINASE_ST"/>
    <property type="match status" value="1"/>
</dbReference>
<evidence type="ECO:0000259" key="8">
    <source>
        <dbReference type="PROSITE" id="PS50011"/>
    </source>
</evidence>
<gene>
    <name evidence="10" type="ORF">PPRIM_AZ9-3.1.T1480085</name>
</gene>
<evidence type="ECO:0000256" key="3">
    <source>
        <dbReference type="ARBA" id="ARBA00022741"/>
    </source>
</evidence>
<dbReference type="GO" id="GO:0005524">
    <property type="term" value="F:ATP binding"/>
    <property type="evidence" value="ECO:0007669"/>
    <property type="project" value="UniProtKB-UniRule"/>
</dbReference>
<dbReference type="PANTHER" id="PTHR24353">
    <property type="entry name" value="CYCLIC NUCLEOTIDE-DEPENDENT PROTEIN KINASE"/>
    <property type="match status" value="1"/>
</dbReference>
<dbReference type="PROSITE" id="PS50011">
    <property type="entry name" value="PROTEIN_KINASE_DOM"/>
    <property type="match status" value="1"/>
</dbReference>
<keyword evidence="3 6" id="KW-0547">Nucleotide-binding</keyword>
<feature type="binding site" evidence="6">
    <location>
        <position position="105"/>
    </location>
    <ligand>
        <name>ATP</name>
        <dbReference type="ChEBI" id="CHEBI:30616"/>
    </ligand>
</feature>
<evidence type="ECO:0000256" key="4">
    <source>
        <dbReference type="ARBA" id="ARBA00022777"/>
    </source>
</evidence>
<evidence type="ECO:0000256" key="7">
    <source>
        <dbReference type="RuleBase" id="RU000304"/>
    </source>
</evidence>
<dbReference type="Proteomes" id="UP000688137">
    <property type="component" value="Unassembled WGS sequence"/>
</dbReference>
<name>A0A8S1Q829_PARPR</name>
<keyword evidence="2" id="KW-0808">Transferase</keyword>
<keyword evidence="1 7" id="KW-0723">Serine/threonine-protein kinase</keyword>
<comment type="caution">
    <text evidence="10">The sequence shown here is derived from an EMBL/GenBank/DDBJ whole genome shotgun (WGS) entry which is preliminary data.</text>
</comment>
<dbReference type="SMART" id="SM00220">
    <property type="entry name" value="S_TKc"/>
    <property type="match status" value="1"/>
</dbReference>
<feature type="domain" description="Protein kinase" evidence="8">
    <location>
        <begin position="78"/>
        <end position="326"/>
    </location>
</feature>
<protein>
    <recommendedName>
        <fullName evidence="12">Protein kinase domain-containing protein</fullName>
    </recommendedName>
</protein>
<accession>A0A8S1Q829</accession>
<reference evidence="10" key="1">
    <citation type="submission" date="2021-01" db="EMBL/GenBank/DDBJ databases">
        <authorList>
            <consortium name="Genoscope - CEA"/>
            <person name="William W."/>
        </authorList>
    </citation>
    <scope>NUCLEOTIDE SEQUENCE</scope>
</reference>